<dbReference type="Pfam" id="PF06993">
    <property type="entry name" value="DUF1304"/>
    <property type="match status" value="1"/>
</dbReference>
<proteinExistence type="predicted"/>
<organism evidence="1 2">
    <name type="scientific">Streptococcus thermophilus</name>
    <dbReference type="NCBI Taxonomy" id="1308"/>
    <lineage>
        <taxon>Bacteria</taxon>
        <taxon>Bacillati</taxon>
        <taxon>Bacillota</taxon>
        <taxon>Bacilli</taxon>
        <taxon>Lactobacillales</taxon>
        <taxon>Streptococcaceae</taxon>
        <taxon>Streptococcus</taxon>
    </lineage>
</organism>
<dbReference type="InterPro" id="IPR009732">
    <property type="entry name" value="DUF1304"/>
</dbReference>
<dbReference type="PANTHER" id="PTHR38446:SF1">
    <property type="entry name" value="BLL0914 PROTEIN"/>
    <property type="match status" value="1"/>
</dbReference>
<evidence type="ECO:0000313" key="1">
    <source>
        <dbReference type="EMBL" id="SQF26091.1"/>
    </source>
</evidence>
<accession>A0A2X3WQQ3</accession>
<dbReference type="AlphaFoldDB" id="A0A2X3WQQ3"/>
<protein>
    <submittedName>
        <fullName evidence="1">Membrane protein</fullName>
    </submittedName>
</protein>
<reference evidence="1 2" key="1">
    <citation type="submission" date="2018-06" db="EMBL/GenBank/DDBJ databases">
        <authorList>
            <consortium name="Pathogen Informatics"/>
            <person name="Doyle S."/>
        </authorList>
    </citation>
    <scope>NUCLEOTIDE SEQUENCE [LARGE SCALE GENOMIC DNA]</scope>
    <source>
        <strain evidence="1 2">NCTC12958</strain>
    </source>
</reference>
<evidence type="ECO:0000313" key="2">
    <source>
        <dbReference type="Proteomes" id="UP000249634"/>
    </source>
</evidence>
<dbReference type="PANTHER" id="PTHR38446">
    <property type="entry name" value="BLL0914 PROTEIN"/>
    <property type="match status" value="1"/>
</dbReference>
<gene>
    <name evidence="1" type="ORF">NCTC12958_02334</name>
</gene>
<sequence length="40" mass="4558">MSIIILILAGIVALEHLYIMYLETFATHSDTTSRIFNMSK</sequence>
<dbReference type="EMBL" id="LS483339">
    <property type="protein sequence ID" value="SQF26091.1"/>
    <property type="molecule type" value="Genomic_DNA"/>
</dbReference>
<dbReference type="Proteomes" id="UP000249634">
    <property type="component" value="Chromosome 1"/>
</dbReference>
<name>A0A2X3WQQ3_STRTR</name>